<dbReference type="GO" id="GO:0033857">
    <property type="term" value="F:5-diphosphoinositol pentakisphosphate 1-kinase activity"/>
    <property type="evidence" value="ECO:0007669"/>
    <property type="project" value="TreeGrafter"/>
</dbReference>
<evidence type="ECO:0000256" key="15">
    <source>
        <dbReference type="SAM" id="MobiDB-lite"/>
    </source>
</evidence>
<evidence type="ECO:0000256" key="12">
    <source>
        <dbReference type="ARBA" id="ARBA00034629"/>
    </source>
</evidence>
<feature type="compositionally biased region" description="Low complexity" evidence="15">
    <location>
        <begin position="168"/>
        <end position="188"/>
    </location>
</feature>
<gene>
    <name evidence="18" type="ORF">XA68_18352</name>
</gene>
<dbReference type="InterPro" id="IPR000560">
    <property type="entry name" value="His_Pase_clade-2"/>
</dbReference>
<feature type="compositionally biased region" description="Gly residues" evidence="15">
    <location>
        <begin position="853"/>
        <end position="864"/>
    </location>
</feature>
<dbReference type="Pfam" id="PF00328">
    <property type="entry name" value="His_Phos_2"/>
    <property type="match status" value="1"/>
</dbReference>
<feature type="region of interest" description="Disordered" evidence="15">
    <location>
        <begin position="210"/>
        <end position="255"/>
    </location>
</feature>
<comment type="catalytic activity">
    <reaction evidence="11">
        <text>5-diphospho-1D-myo-inositol 1,2,3,4,6-pentakisphosphate + ATP + H(+) = 1,5-bis(diphospho)-1D-myo-inositol 2,3,4,6-tetrakisphosphate + ADP</text>
        <dbReference type="Rhea" id="RHEA:10276"/>
        <dbReference type="ChEBI" id="CHEBI:15378"/>
        <dbReference type="ChEBI" id="CHEBI:30616"/>
        <dbReference type="ChEBI" id="CHEBI:58628"/>
        <dbReference type="ChEBI" id="CHEBI:77983"/>
        <dbReference type="ChEBI" id="CHEBI:456216"/>
        <dbReference type="EC" id="2.7.4.24"/>
    </reaction>
    <physiologicalReaction direction="left-to-right" evidence="11">
        <dbReference type="Rhea" id="RHEA:10277"/>
    </physiologicalReaction>
</comment>
<dbReference type="PANTHER" id="PTHR12750">
    <property type="entry name" value="DIPHOSPHOINOSITOL PENTAKISPHOSPHATE KINASE"/>
    <property type="match status" value="1"/>
</dbReference>
<dbReference type="GO" id="GO:0052843">
    <property type="term" value="F:inositol-1-diphosphate-2,3,4,5,6-pentakisphosphate diphosphatase activity"/>
    <property type="evidence" value="ECO:0007669"/>
    <property type="project" value="UniProtKB-ARBA"/>
</dbReference>
<evidence type="ECO:0000256" key="8">
    <source>
        <dbReference type="ARBA" id="ARBA00022777"/>
    </source>
</evidence>
<feature type="region of interest" description="Disordered" evidence="15">
    <location>
        <begin position="1141"/>
        <end position="1177"/>
    </location>
</feature>
<evidence type="ECO:0000256" key="5">
    <source>
        <dbReference type="ARBA" id="ARBA00022553"/>
    </source>
</evidence>
<feature type="region of interest" description="Disordered" evidence="15">
    <location>
        <begin position="1"/>
        <end position="114"/>
    </location>
</feature>
<evidence type="ECO:0000256" key="1">
    <source>
        <dbReference type="ARBA" id="ARBA00004245"/>
    </source>
</evidence>
<evidence type="ECO:0000256" key="2">
    <source>
        <dbReference type="ARBA" id="ARBA00005609"/>
    </source>
</evidence>
<feature type="compositionally biased region" description="Basic and acidic residues" evidence="15">
    <location>
        <begin position="246"/>
        <end position="255"/>
    </location>
</feature>
<keyword evidence="19" id="KW-1185">Reference proteome</keyword>
<feature type="region of interest" description="Disordered" evidence="15">
    <location>
        <begin position="625"/>
        <end position="737"/>
    </location>
</feature>
<dbReference type="GO" id="GO:0006020">
    <property type="term" value="P:inositol metabolic process"/>
    <property type="evidence" value="ECO:0007669"/>
    <property type="project" value="TreeGrafter"/>
</dbReference>
<comment type="similarity">
    <text evidence="2 14">Belongs to the histidine acid phosphatase family. VIP1 subfamily.</text>
</comment>
<keyword evidence="7 14" id="KW-0547">Nucleotide-binding</keyword>
<dbReference type="EMBL" id="LAZP02000093">
    <property type="protein sequence ID" value="PFH61035.1"/>
    <property type="molecule type" value="Genomic_DNA"/>
</dbReference>
<evidence type="ECO:0000313" key="18">
    <source>
        <dbReference type="EMBL" id="PFH61035.1"/>
    </source>
</evidence>
<dbReference type="InterPro" id="IPR037446">
    <property type="entry name" value="His_Pase_VIP1"/>
</dbReference>
<evidence type="ECO:0000256" key="14">
    <source>
        <dbReference type="RuleBase" id="RU365032"/>
    </source>
</evidence>
<feature type="domain" description="VIP1 N-terminal" evidence="17">
    <location>
        <begin position="262"/>
        <end position="349"/>
    </location>
</feature>
<feature type="region of interest" description="Disordered" evidence="15">
    <location>
        <begin position="164"/>
        <end position="197"/>
    </location>
</feature>
<protein>
    <recommendedName>
        <fullName evidence="13 14">Inositol hexakisphosphate and diphosphoinositol-pentakisphosphate kinase</fullName>
        <ecNumber evidence="3 14">2.7.4.24</ecNumber>
    </recommendedName>
</protein>
<dbReference type="Gene3D" id="3.40.50.11950">
    <property type="match status" value="1"/>
</dbReference>
<feature type="compositionally biased region" description="Polar residues" evidence="15">
    <location>
        <begin position="678"/>
        <end position="688"/>
    </location>
</feature>
<proteinExistence type="inferred from homology"/>
<evidence type="ECO:0000256" key="6">
    <source>
        <dbReference type="ARBA" id="ARBA00022679"/>
    </source>
</evidence>
<evidence type="ECO:0000256" key="7">
    <source>
        <dbReference type="ARBA" id="ARBA00022741"/>
    </source>
</evidence>
<dbReference type="GO" id="GO:0032958">
    <property type="term" value="P:inositol phosphate biosynthetic process"/>
    <property type="evidence" value="ECO:0007669"/>
    <property type="project" value="TreeGrafter"/>
</dbReference>
<comment type="catalytic activity">
    <reaction evidence="12">
        <text>1D-myo-inositol hexakisphosphate + ATP = 1-diphospho-1D-myo-inositol 2,3,4,5,6-pentakisphosphate + ADP</text>
        <dbReference type="Rhea" id="RHEA:37459"/>
        <dbReference type="ChEBI" id="CHEBI:30616"/>
        <dbReference type="ChEBI" id="CHEBI:58130"/>
        <dbReference type="ChEBI" id="CHEBI:74946"/>
        <dbReference type="ChEBI" id="CHEBI:456216"/>
        <dbReference type="EC" id="2.7.4.24"/>
    </reaction>
    <physiologicalReaction direction="left-to-right" evidence="12">
        <dbReference type="Rhea" id="RHEA:37460"/>
    </physiologicalReaction>
</comment>
<evidence type="ECO:0000256" key="4">
    <source>
        <dbReference type="ARBA" id="ARBA00022490"/>
    </source>
</evidence>
<comment type="caution">
    <text evidence="18">The sequence shown here is derived from an EMBL/GenBank/DDBJ whole genome shotgun (WGS) entry which is preliminary data.</text>
</comment>
<feature type="region of interest" description="Disordered" evidence="15">
    <location>
        <begin position="1455"/>
        <end position="1477"/>
    </location>
</feature>
<dbReference type="Pfam" id="PF18086">
    <property type="entry name" value="PPIP5K2_N"/>
    <property type="match status" value="1"/>
</dbReference>
<evidence type="ECO:0000256" key="13">
    <source>
        <dbReference type="ARBA" id="ARBA00071668"/>
    </source>
</evidence>
<dbReference type="Pfam" id="PF08443">
    <property type="entry name" value="RimK"/>
    <property type="match status" value="1"/>
</dbReference>
<feature type="region of interest" description="Disordered" evidence="15">
    <location>
        <begin position="1044"/>
        <end position="1066"/>
    </location>
</feature>
<feature type="compositionally biased region" description="Polar residues" evidence="15">
    <location>
        <begin position="70"/>
        <end position="83"/>
    </location>
</feature>
<dbReference type="GO" id="GO:0005524">
    <property type="term" value="F:ATP binding"/>
    <property type="evidence" value="ECO:0007669"/>
    <property type="project" value="UniProtKB-KW"/>
</dbReference>
<dbReference type="STRING" id="268505.A0A2A9PHQ5"/>
<dbReference type="Proteomes" id="UP000037136">
    <property type="component" value="Unassembled WGS sequence"/>
</dbReference>
<dbReference type="GO" id="GO:0052723">
    <property type="term" value="F:inositol hexakisphosphate 1-kinase activity"/>
    <property type="evidence" value="ECO:0007669"/>
    <property type="project" value="UniProtKB-ARBA"/>
</dbReference>
<keyword evidence="10" id="KW-0206">Cytoskeleton</keyword>
<dbReference type="InterPro" id="IPR040557">
    <property type="entry name" value="VIP1_N"/>
</dbReference>
<evidence type="ECO:0000259" key="17">
    <source>
        <dbReference type="Pfam" id="PF18086"/>
    </source>
</evidence>
<evidence type="ECO:0000256" key="9">
    <source>
        <dbReference type="ARBA" id="ARBA00022840"/>
    </source>
</evidence>
<dbReference type="SUPFAM" id="SSF53254">
    <property type="entry name" value="Phosphoglycerate mutase-like"/>
    <property type="match status" value="1"/>
</dbReference>
<feature type="compositionally biased region" description="Low complexity" evidence="15">
    <location>
        <begin position="22"/>
        <end position="40"/>
    </location>
</feature>
<dbReference type="InterPro" id="IPR029033">
    <property type="entry name" value="His_PPase_superfam"/>
</dbReference>
<keyword evidence="8 14" id="KW-0418">Kinase</keyword>
<dbReference type="GO" id="GO:0005829">
    <property type="term" value="C:cytosol"/>
    <property type="evidence" value="ECO:0007669"/>
    <property type="project" value="TreeGrafter"/>
</dbReference>
<keyword evidence="9 14" id="KW-0067">ATP-binding</keyword>
<comment type="function">
    <text evidence="14">Bifunctional inositol kinase that acts in concert with the IP6K kinases to synthesize the diphosphate group-containing inositol pyrophosphates diphosphoinositol pentakisphosphate, PP-InsP5, and bis-diphosphoinositol tetrakisphosphate, (PP)2-InsP4. PP-InsP5 and (PP)2-InsP4, also respectively called InsP7 and InsP8, may regulate a variety of cellular processes, including apoptosis, vesicle trafficking, cytoskeletal dynamics, and exocytosis. Phosphorylates inositol hexakisphosphate (InsP6).</text>
</comment>
<sequence>MNVTTPDDDNHDQGTTDVPPQRSSRARSISSSSAAGSVTSRKSRYAEPGLSHVHVERTSVAAATPHSPLRASTSRRPNSSVSDQDWGEEAVPASPDTDTPRARPLSTLDLASLPEPALTARPSFSEIQSRRLSANSTYSLASARSLVNSSSSADVGIPPRSVPGYIMASGKSPGSSSADPSAPAAASNPPTPGQHHLAQPLDLMRRNQRNETAMRPQPDRSRSRAKRRFSGSTAASSHSPSSDRGPQYRDKEESKPAPWGVIGICALDIKARSKPSRNILNRLIANREFDVVVFGDKVILDEAVENWPMCDYLISFYSDGFPLEKAIAYVKARKPFSVNDVPMQQVLWDRRVCLRLLDKMQVRTPKRLEVSRDGGPTVLTAEMSKHIRDLSGITLTPTEAQGVPAPRHVELIDDGDVLSVDGALLRKPFVEKPTSGEDHNIIIYFPKSSGGGARKLFRKIGNKSSDYLPDLNTPRAISEPDSSYIYESFMKVDNAEDVKAYTVGPHYCHAETRKSPVVDGIVRRNTHGKELRYVTGLSAEEKDVASKISTTFGQRVCGFDLLRASGKSYVIDVNGWSFVKDNDDYYDHCANILKDMFVKERLRRGGVTPPMPSPAFSDVDPLARAAQGVKEREQAVATNNASQSASRAASGTASLPPPGPDSTRVASEAASYKAESAVHSTAQSTETSPVLPPPPPDLTSAGPVSASSSIRTAAANVAAAQPQDEEETAAPPPPKHSWKLKGMVCVIRHADRTPKQKYKFTFHTEPFIALLKGHQEEVLLIGEAALASVIQAVDVALEEGVEDGVKLRALRNVLVKKGSWAGTKVQIKPMFRNKKEAPQATEVDENAKAASVGGEGEGKAVGGDGQRKPPKRQDSLSGVTMSKFTAAEERLVLDKLQLIVKWGGEPTHSARYQSQELGENMRNDLMLLNRDVLDEVHVFSSSERRVTASAQIWSASFLGRKDIAEDFITIRKNLLDDSNAAKDETDKVKKKLKGLLRKGNERPAQFAWPENMPEPSEVQTRVVQLMNFHRRVMHYNYGKIRNGNGSSVSSASTEKLTGEGSNSSLSSVNTINSIQSRWCSGEDADLFRERWEKLFAEFCDGEKVDPSKISELYDTMKFDALHNRQFLEWVFTPPKAMLEEEYGIKSTTPDESRPAEDAKDDRGQLTSADGLDRTDAGSRGATVRKLFRRRSFLNNLRHLHEEGTPEQYFRLYKGTAHKTATKADPRNEPLQELYRLAKVLFDFICPQEYGISDSEKLEIGLLTSLPLLKEIVQDLEEMQASNDAKSFFYFTKESHIYTLLNCIIEGGIETKIKRSTIPELDYLSQICFELYESEMKQAGDQPGDEPTFSYSIRITVSPGCHVFDPLHVQLDSRHCIGCAPRRSLTPHIDWLQVVKTLRAKFNQVKLPKTFLAVNLSDAFTFEEQERQASDSDVLQMKALPAKDLLSGAALSSVQAEVGAEAPERDETVDAATNDVKA</sequence>
<keyword evidence="5" id="KW-0597">Phosphoprotein</keyword>
<evidence type="ECO:0000259" key="16">
    <source>
        <dbReference type="Pfam" id="PF08443"/>
    </source>
</evidence>
<evidence type="ECO:0000256" key="3">
    <source>
        <dbReference type="ARBA" id="ARBA00012893"/>
    </source>
</evidence>
<dbReference type="FunFam" id="3.40.50.11950:FF:000002">
    <property type="entry name" value="Inositol hexakisphosphate and diphosphoinositol-pentakisphosphate kinase"/>
    <property type="match status" value="1"/>
</dbReference>
<feature type="compositionally biased region" description="Low complexity" evidence="15">
    <location>
        <begin position="666"/>
        <end position="677"/>
    </location>
</feature>
<feature type="compositionally biased region" description="Low complexity" evidence="15">
    <location>
        <begin position="641"/>
        <end position="654"/>
    </location>
</feature>
<reference evidence="18 19" key="1">
    <citation type="journal article" date="2015" name="BMC Genomics">
        <title>Gene expression during zombie ant biting behavior reflects the complexity underlying fungal parasitic behavioral manipulation.</title>
        <authorList>
            <person name="de Bekker C."/>
            <person name="Ohm R.A."/>
            <person name="Loreto R.G."/>
            <person name="Sebastian A."/>
            <person name="Albert I."/>
            <person name="Merrow M."/>
            <person name="Brachmann A."/>
            <person name="Hughes D.P."/>
        </authorList>
    </citation>
    <scope>NUCLEOTIDE SEQUENCE [LARGE SCALE GENOMIC DNA]</scope>
    <source>
        <strain evidence="18 19">SC16a</strain>
    </source>
</reference>
<comment type="subcellular location">
    <subcellularLocation>
        <location evidence="1 14">Cytoplasm</location>
        <location evidence="1 14">Cytoskeleton</location>
    </subcellularLocation>
</comment>
<dbReference type="FunFam" id="3.30.470.20:FF:000036">
    <property type="entry name" value="Inositol hexakisphosphate and diphosphoinositol-pentakisphosphate kinase"/>
    <property type="match status" value="1"/>
</dbReference>
<feature type="compositionally biased region" description="Low complexity" evidence="15">
    <location>
        <begin position="230"/>
        <end position="242"/>
    </location>
</feature>
<dbReference type="Gene3D" id="3.40.50.1240">
    <property type="entry name" value="Phosphoglycerate mutase-like"/>
    <property type="match status" value="1"/>
</dbReference>
<dbReference type="Gene3D" id="3.30.470.20">
    <property type="entry name" value="ATP-grasp fold, B domain"/>
    <property type="match status" value="1"/>
</dbReference>
<dbReference type="GO" id="GO:0005856">
    <property type="term" value="C:cytoskeleton"/>
    <property type="evidence" value="ECO:0007669"/>
    <property type="project" value="UniProtKB-SubCell"/>
</dbReference>
<name>A0A2A9PHQ5_OPHUN</name>
<evidence type="ECO:0000256" key="11">
    <source>
        <dbReference type="ARBA" id="ARBA00033696"/>
    </source>
</evidence>
<feature type="compositionally biased region" description="Basic and acidic residues" evidence="15">
    <location>
        <begin position="865"/>
        <end position="874"/>
    </location>
</feature>
<reference evidence="18 19" key="2">
    <citation type="journal article" date="2017" name="Sci. Rep.">
        <title>Ant-infecting Ophiocordyceps genomes reveal a high diversity of potential behavioral manipulation genes and a possible major role for enterotoxins.</title>
        <authorList>
            <person name="de Bekker C."/>
            <person name="Ohm R.A."/>
            <person name="Evans H.C."/>
            <person name="Brachmann A."/>
            <person name="Hughes D.P."/>
        </authorList>
    </citation>
    <scope>NUCLEOTIDE SEQUENCE [LARGE SCALE GENOMIC DNA]</scope>
    <source>
        <strain evidence="18 19">SC16a</strain>
    </source>
</reference>
<dbReference type="EC" id="2.7.4.24" evidence="3 14"/>
<accession>A0A2A9PHQ5</accession>
<feature type="compositionally biased region" description="Acidic residues" evidence="15">
    <location>
        <begin position="1"/>
        <end position="10"/>
    </location>
</feature>
<dbReference type="InterPro" id="IPR013651">
    <property type="entry name" value="ATP-grasp_RimK-type"/>
</dbReference>
<keyword evidence="4 14" id="KW-0963">Cytoplasm</keyword>
<dbReference type="PANTHER" id="PTHR12750:SF9">
    <property type="entry name" value="INOSITOL HEXAKISPHOSPHATE AND DIPHOSPHOINOSITOL-PENTAKISPHOSPHATE KINASE"/>
    <property type="match status" value="1"/>
</dbReference>
<feature type="region of interest" description="Disordered" evidence="15">
    <location>
        <begin position="831"/>
        <end position="879"/>
    </location>
</feature>
<evidence type="ECO:0000313" key="19">
    <source>
        <dbReference type="Proteomes" id="UP000037136"/>
    </source>
</evidence>
<evidence type="ECO:0000256" key="10">
    <source>
        <dbReference type="ARBA" id="ARBA00023212"/>
    </source>
</evidence>
<organism evidence="18 19">
    <name type="scientific">Ophiocordyceps unilateralis</name>
    <name type="common">Zombie-ant fungus</name>
    <name type="synonym">Torrubia unilateralis</name>
    <dbReference type="NCBI Taxonomy" id="268505"/>
    <lineage>
        <taxon>Eukaryota</taxon>
        <taxon>Fungi</taxon>
        <taxon>Dikarya</taxon>
        <taxon>Ascomycota</taxon>
        <taxon>Pezizomycotina</taxon>
        <taxon>Sordariomycetes</taxon>
        <taxon>Hypocreomycetidae</taxon>
        <taxon>Hypocreales</taxon>
        <taxon>Ophiocordycipitaceae</taxon>
        <taxon>Ophiocordyceps</taxon>
    </lineage>
</organism>
<dbReference type="OrthoDB" id="18042at2759"/>
<feature type="compositionally biased region" description="Basic and acidic residues" evidence="15">
    <location>
        <begin position="1148"/>
        <end position="1163"/>
    </location>
</feature>
<keyword evidence="6 14" id="KW-0808">Transferase</keyword>
<feature type="domain" description="ATP-grasp fold RimK-type" evidence="16">
    <location>
        <begin position="484"/>
        <end position="575"/>
    </location>
</feature>